<sequence>MKTYKGYSKDKISVEDYNQLANGYDVTNEFKKKWEKSFANGIVIPKDDYNQKTLSESPRALIEEEEEKKLGENTKVKEADKRKVEEGLQVRNIAVDSLKDKPNEGPSSAKKKKKTSTSTDYVAYLKEKNDRDFALRSEELKLSQKQLDMEMKESEVRRKKDDAILEILIKPMNK</sequence>
<protein>
    <submittedName>
        <fullName evidence="2">Uncharacterized protein</fullName>
    </submittedName>
</protein>
<proteinExistence type="predicted"/>
<evidence type="ECO:0000256" key="1">
    <source>
        <dbReference type="SAM" id="MobiDB-lite"/>
    </source>
</evidence>
<dbReference type="AlphaFoldDB" id="V4C349"/>
<feature type="region of interest" description="Disordered" evidence="1">
    <location>
        <begin position="93"/>
        <end position="118"/>
    </location>
</feature>
<dbReference type="RefSeq" id="XP_009053392.1">
    <property type="nucleotide sequence ID" value="XM_009055144.1"/>
</dbReference>
<dbReference type="CTD" id="20242991"/>
<name>V4C349_LOTGI</name>
<organism evidence="2 3">
    <name type="scientific">Lottia gigantea</name>
    <name type="common">Giant owl limpet</name>
    <dbReference type="NCBI Taxonomy" id="225164"/>
    <lineage>
        <taxon>Eukaryota</taxon>
        <taxon>Metazoa</taxon>
        <taxon>Spiralia</taxon>
        <taxon>Lophotrochozoa</taxon>
        <taxon>Mollusca</taxon>
        <taxon>Gastropoda</taxon>
        <taxon>Patellogastropoda</taxon>
        <taxon>Lottioidea</taxon>
        <taxon>Lottiidae</taxon>
        <taxon>Lottia</taxon>
    </lineage>
</organism>
<dbReference type="GeneID" id="20242991"/>
<gene>
    <name evidence="2" type="ORF">LOTGIDRAFT_175037</name>
</gene>
<dbReference type="EMBL" id="KB201574">
    <property type="protein sequence ID" value="ESO95929.1"/>
    <property type="molecule type" value="Genomic_DNA"/>
</dbReference>
<reference evidence="2 3" key="1">
    <citation type="journal article" date="2013" name="Nature">
        <title>Insights into bilaterian evolution from three spiralian genomes.</title>
        <authorList>
            <person name="Simakov O."/>
            <person name="Marletaz F."/>
            <person name="Cho S.J."/>
            <person name="Edsinger-Gonzales E."/>
            <person name="Havlak P."/>
            <person name="Hellsten U."/>
            <person name="Kuo D.H."/>
            <person name="Larsson T."/>
            <person name="Lv J."/>
            <person name="Arendt D."/>
            <person name="Savage R."/>
            <person name="Osoegawa K."/>
            <person name="de Jong P."/>
            <person name="Grimwood J."/>
            <person name="Chapman J.A."/>
            <person name="Shapiro H."/>
            <person name="Aerts A."/>
            <person name="Otillar R.P."/>
            <person name="Terry A.Y."/>
            <person name="Boore J.L."/>
            <person name="Grigoriev I.V."/>
            <person name="Lindberg D.R."/>
            <person name="Seaver E.C."/>
            <person name="Weisblat D.A."/>
            <person name="Putnam N.H."/>
            <person name="Rokhsar D.S."/>
        </authorList>
    </citation>
    <scope>NUCLEOTIDE SEQUENCE [LARGE SCALE GENOMIC DNA]</scope>
</reference>
<evidence type="ECO:0000313" key="3">
    <source>
        <dbReference type="Proteomes" id="UP000030746"/>
    </source>
</evidence>
<keyword evidence="3" id="KW-1185">Reference proteome</keyword>
<dbReference type="KEGG" id="lgi:LOTGIDRAFT_175037"/>
<dbReference type="HOGENOM" id="CLU_1541845_0_0_1"/>
<dbReference type="Proteomes" id="UP000030746">
    <property type="component" value="Unassembled WGS sequence"/>
</dbReference>
<evidence type="ECO:0000313" key="2">
    <source>
        <dbReference type="EMBL" id="ESO95929.1"/>
    </source>
</evidence>
<accession>V4C349</accession>